<comment type="caution">
    <text evidence="1">The sequence shown here is derived from an EMBL/GenBank/DDBJ whole genome shotgun (WGS) entry which is preliminary data.</text>
</comment>
<accession>A0ABQ5AKY8</accession>
<reference evidence="1" key="1">
    <citation type="journal article" date="2022" name="Int. J. Mol. Sci.">
        <title>Draft Genome of Tanacetum Coccineum: Genomic Comparison of Closely Related Tanacetum-Family Plants.</title>
        <authorList>
            <person name="Yamashiro T."/>
            <person name="Shiraishi A."/>
            <person name="Nakayama K."/>
            <person name="Satake H."/>
        </authorList>
    </citation>
    <scope>NUCLEOTIDE SEQUENCE</scope>
</reference>
<evidence type="ECO:0000313" key="2">
    <source>
        <dbReference type="Proteomes" id="UP001151760"/>
    </source>
</evidence>
<reference evidence="1" key="2">
    <citation type="submission" date="2022-01" db="EMBL/GenBank/DDBJ databases">
        <authorList>
            <person name="Yamashiro T."/>
            <person name="Shiraishi A."/>
            <person name="Satake H."/>
            <person name="Nakayama K."/>
        </authorList>
    </citation>
    <scope>NUCLEOTIDE SEQUENCE</scope>
</reference>
<proteinExistence type="predicted"/>
<evidence type="ECO:0000313" key="1">
    <source>
        <dbReference type="EMBL" id="GJT03008.1"/>
    </source>
</evidence>
<protein>
    <submittedName>
        <fullName evidence="1">Uncharacterized protein</fullName>
    </submittedName>
</protein>
<name>A0ABQ5AKY8_9ASTR</name>
<dbReference type="Proteomes" id="UP001151760">
    <property type="component" value="Unassembled WGS sequence"/>
</dbReference>
<dbReference type="EMBL" id="BQNB010012390">
    <property type="protein sequence ID" value="GJT03008.1"/>
    <property type="molecule type" value="Genomic_DNA"/>
</dbReference>
<gene>
    <name evidence="1" type="ORF">Tco_0824177</name>
</gene>
<keyword evidence="2" id="KW-1185">Reference proteome</keyword>
<sequence length="127" mass="14160">MFLMAQRFVPEFGIRNLLNPFASKLVNVLPLCSSNLVSVICLAIVIHNSVSVFVLRESYFEVHTVFSEADSDGGVMGFAYLLALVSSQFPDPCQELHAREMKIDIDLLRSKRVGCHIVSDHFHSSSC</sequence>
<organism evidence="1 2">
    <name type="scientific">Tanacetum coccineum</name>
    <dbReference type="NCBI Taxonomy" id="301880"/>
    <lineage>
        <taxon>Eukaryota</taxon>
        <taxon>Viridiplantae</taxon>
        <taxon>Streptophyta</taxon>
        <taxon>Embryophyta</taxon>
        <taxon>Tracheophyta</taxon>
        <taxon>Spermatophyta</taxon>
        <taxon>Magnoliopsida</taxon>
        <taxon>eudicotyledons</taxon>
        <taxon>Gunneridae</taxon>
        <taxon>Pentapetalae</taxon>
        <taxon>asterids</taxon>
        <taxon>campanulids</taxon>
        <taxon>Asterales</taxon>
        <taxon>Asteraceae</taxon>
        <taxon>Asteroideae</taxon>
        <taxon>Anthemideae</taxon>
        <taxon>Anthemidinae</taxon>
        <taxon>Tanacetum</taxon>
    </lineage>
</organism>